<evidence type="ECO:0000313" key="2">
    <source>
        <dbReference type="Proteomes" id="UP000324222"/>
    </source>
</evidence>
<accession>A0A5B7DMA7</accession>
<organism evidence="1 2">
    <name type="scientific">Portunus trituberculatus</name>
    <name type="common">Swimming crab</name>
    <name type="synonym">Neptunus trituberculatus</name>
    <dbReference type="NCBI Taxonomy" id="210409"/>
    <lineage>
        <taxon>Eukaryota</taxon>
        <taxon>Metazoa</taxon>
        <taxon>Ecdysozoa</taxon>
        <taxon>Arthropoda</taxon>
        <taxon>Crustacea</taxon>
        <taxon>Multicrustacea</taxon>
        <taxon>Malacostraca</taxon>
        <taxon>Eumalacostraca</taxon>
        <taxon>Eucarida</taxon>
        <taxon>Decapoda</taxon>
        <taxon>Pleocyemata</taxon>
        <taxon>Brachyura</taxon>
        <taxon>Eubrachyura</taxon>
        <taxon>Portunoidea</taxon>
        <taxon>Portunidae</taxon>
        <taxon>Portuninae</taxon>
        <taxon>Portunus</taxon>
    </lineage>
</organism>
<dbReference type="AlphaFoldDB" id="A0A5B7DMA7"/>
<name>A0A5B7DMA7_PORTR</name>
<protein>
    <submittedName>
        <fullName evidence="1">Uncharacterized protein</fullName>
    </submittedName>
</protein>
<sequence length="121" mass="13392">MCSTLPLKFEPSSSVIAFTACSGNMKVTVAKPLARRVCLQMGNLGNNDFNLVEGRIEAQRLGCGAHQLPLKFIRSNSRVKWTWGASSRGRMDLLPGMACRLFGREALSYHSTRQDVLGIYQ</sequence>
<evidence type="ECO:0000313" key="1">
    <source>
        <dbReference type="EMBL" id="MPC22712.1"/>
    </source>
</evidence>
<dbReference type="EMBL" id="VSRR010001117">
    <property type="protein sequence ID" value="MPC22712.1"/>
    <property type="molecule type" value="Genomic_DNA"/>
</dbReference>
<dbReference type="Proteomes" id="UP000324222">
    <property type="component" value="Unassembled WGS sequence"/>
</dbReference>
<comment type="caution">
    <text evidence="1">The sequence shown here is derived from an EMBL/GenBank/DDBJ whole genome shotgun (WGS) entry which is preliminary data.</text>
</comment>
<reference evidence="1 2" key="1">
    <citation type="submission" date="2019-05" db="EMBL/GenBank/DDBJ databases">
        <title>Another draft genome of Portunus trituberculatus and its Hox gene families provides insights of decapod evolution.</title>
        <authorList>
            <person name="Jeong J.-H."/>
            <person name="Song I."/>
            <person name="Kim S."/>
            <person name="Choi T."/>
            <person name="Kim D."/>
            <person name="Ryu S."/>
            <person name="Kim W."/>
        </authorList>
    </citation>
    <scope>NUCLEOTIDE SEQUENCE [LARGE SCALE GENOMIC DNA]</scope>
    <source>
        <tissue evidence="1">Muscle</tissue>
    </source>
</reference>
<proteinExistence type="predicted"/>
<keyword evidence="2" id="KW-1185">Reference proteome</keyword>
<gene>
    <name evidence="1" type="ORF">E2C01_015732</name>
</gene>